<reference evidence="1 2" key="1">
    <citation type="submission" date="2015-11" db="EMBL/GenBank/DDBJ databases">
        <authorList>
            <person name="Varghese N."/>
        </authorList>
    </citation>
    <scope>NUCLEOTIDE SEQUENCE [LARGE SCALE GENOMIC DNA]</scope>
    <source>
        <strain evidence="1 2">JGI-25</strain>
    </source>
</reference>
<proteinExistence type="predicted"/>
<sequence length="173" mass="20430">MYCLQSAHIFGRLLIGFMCFMIFSCKGGDFISNKGVVSYEVSFNTDKNYIINETTFILQLYEYTLEIVDPMRDYYVIQTYWRVRDGQLSFGEDTVDALFRDRVLIHIVPRGRSSFYFRTYQVYNTVFQFEFQVKMGSGNWVKFSPPEDYLREYTAIIKELKIRMLRYGPSSGG</sequence>
<dbReference type="Proteomes" id="UP000243105">
    <property type="component" value="Unassembled WGS sequence"/>
</dbReference>
<accession>A0A916LJR9</accession>
<evidence type="ECO:0000313" key="2">
    <source>
        <dbReference type="Proteomes" id="UP000243105"/>
    </source>
</evidence>
<protein>
    <submittedName>
        <fullName evidence="1">Uncharacterized protein</fullName>
    </submittedName>
</protein>
<organism evidence="1 2">
    <name type="scientific">Kryptobacter tengchongensis</name>
    <dbReference type="NCBI Taxonomy" id="1643429"/>
    <lineage>
        <taxon>Bacteria</taxon>
        <taxon>Pseudomonadati</taxon>
        <taxon>Candidatus Kryptoniota</taxon>
        <taxon>Candidatus Kryptobacter</taxon>
    </lineage>
</organism>
<dbReference type="EMBL" id="CZVV01000064">
    <property type="protein sequence ID" value="CUT02232.1"/>
    <property type="molecule type" value="Genomic_DNA"/>
</dbReference>
<name>A0A916LJR9_KRYT1</name>
<evidence type="ECO:0000313" key="1">
    <source>
        <dbReference type="EMBL" id="CUT02232.1"/>
    </source>
</evidence>
<dbReference type="AlphaFoldDB" id="A0A916LJR9"/>
<gene>
    <name evidence="1" type="ORF">JGI25_01025</name>
</gene>
<comment type="caution">
    <text evidence="1">The sequence shown here is derived from an EMBL/GenBank/DDBJ whole genome shotgun (WGS) entry which is preliminary data.</text>
</comment>